<keyword evidence="1" id="KW-1133">Transmembrane helix</keyword>
<name>A0ABT6SZR1_9ACTN</name>
<evidence type="ECO:0000313" key="2">
    <source>
        <dbReference type="EMBL" id="MDI3421084.1"/>
    </source>
</evidence>
<gene>
    <name evidence="2" type="ORF">QIT00_21425</name>
</gene>
<reference evidence="2 3" key="1">
    <citation type="submission" date="2023-05" db="EMBL/GenBank/DDBJ databases">
        <title>Draft genome sequence of Streptomyces sp. B-S-A12 isolated from a cave soil in Thailand.</title>
        <authorList>
            <person name="Chamroensaksri N."/>
            <person name="Muangham S."/>
        </authorList>
    </citation>
    <scope>NUCLEOTIDE SEQUENCE [LARGE SCALE GENOMIC DNA]</scope>
    <source>
        <strain evidence="2 3">B-S-A12</strain>
    </source>
</reference>
<dbReference type="RefSeq" id="WP_282536951.1">
    <property type="nucleotide sequence ID" value="NZ_JASCIS010000021.1"/>
</dbReference>
<dbReference type="EMBL" id="JASCIS010000021">
    <property type="protein sequence ID" value="MDI3421084.1"/>
    <property type="molecule type" value="Genomic_DNA"/>
</dbReference>
<organism evidence="2 3">
    <name type="scientific">Streptomyces luteolus</name>
    <dbReference type="NCBI Taxonomy" id="3043615"/>
    <lineage>
        <taxon>Bacteria</taxon>
        <taxon>Bacillati</taxon>
        <taxon>Actinomycetota</taxon>
        <taxon>Actinomycetes</taxon>
        <taxon>Kitasatosporales</taxon>
        <taxon>Streptomycetaceae</taxon>
        <taxon>Streptomyces</taxon>
    </lineage>
</organism>
<accession>A0ABT6SZR1</accession>
<keyword evidence="1" id="KW-0472">Membrane</keyword>
<keyword evidence="3" id="KW-1185">Reference proteome</keyword>
<protein>
    <submittedName>
        <fullName evidence="2">PH domain-containing protein</fullName>
    </submittedName>
</protein>
<sequence length="187" mass="21334">MFLVCTLMAVAMGQVGSRTGAVTGTRIAFGGLALMCVGAVVSLVLDHRRTTFLGFDETGIRLRNRHGTRHIPWHSLGAVGFHWTRDWRGLPTYTLELCPAWHADPDDPVLRDLIRDDEPLHPGLPRLRFRIPANATRPRTRLHEAFQRYLPHLYFGLVERERGYGELPDLRGHRERTRAARNARNAR</sequence>
<keyword evidence="1" id="KW-0812">Transmembrane</keyword>
<dbReference type="Proteomes" id="UP001237105">
    <property type="component" value="Unassembled WGS sequence"/>
</dbReference>
<proteinExistence type="predicted"/>
<comment type="caution">
    <text evidence="2">The sequence shown here is derived from an EMBL/GenBank/DDBJ whole genome shotgun (WGS) entry which is preliminary data.</text>
</comment>
<evidence type="ECO:0000256" key="1">
    <source>
        <dbReference type="SAM" id="Phobius"/>
    </source>
</evidence>
<feature type="transmembrane region" description="Helical" evidence="1">
    <location>
        <begin position="27"/>
        <end position="45"/>
    </location>
</feature>
<evidence type="ECO:0000313" key="3">
    <source>
        <dbReference type="Proteomes" id="UP001237105"/>
    </source>
</evidence>